<evidence type="ECO:0000256" key="1">
    <source>
        <dbReference type="SAM" id="MobiDB-lite"/>
    </source>
</evidence>
<accession>A0A833Y8B2</accession>
<evidence type="ECO:0008006" key="5">
    <source>
        <dbReference type="Google" id="ProtNLM"/>
    </source>
</evidence>
<reference evidence="3" key="1">
    <citation type="submission" date="2015-10" db="EMBL/GenBank/DDBJ databases">
        <authorList>
            <person name="Martinez-Garcia P.J."/>
            <person name="Crepeau M.W."/>
            <person name="Puiu D."/>
            <person name="Gonzalez-Ibeas D."/>
            <person name="Whalen J."/>
            <person name="Stevens K."/>
            <person name="Paul R."/>
            <person name="Butterfield T."/>
            <person name="Britton M."/>
            <person name="Reagan R."/>
            <person name="Chakraborty S."/>
            <person name="Walawage S.L."/>
            <person name="Vasquez-Gross H.A."/>
            <person name="Cardeno C."/>
            <person name="Famula R."/>
            <person name="Pratt K."/>
            <person name="Kuruganti S."/>
            <person name="Aradhya M.K."/>
            <person name="Leslie C.A."/>
            <person name="Dandekar A.M."/>
            <person name="Salzberg S.L."/>
            <person name="Wegrzyn J.L."/>
            <person name="Langley C.H."/>
            <person name="Neale D.B."/>
        </authorList>
    </citation>
    <scope>NUCLEOTIDE SEQUENCE</scope>
    <source>
        <tissue evidence="3">Leaves</tissue>
    </source>
</reference>
<keyword evidence="2" id="KW-0812">Transmembrane</keyword>
<organism evidence="3 4">
    <name type="scientific">Juglans regia</name>
    <name type="common">English walnut</name>
    <dbReference type="NCBI Taxonomy" id="51240"/>
    <lineage>
        <taxon>Eukaryota</taxon>
        <taxon>Viridiplantae</taxon>
        <taxon>Streptophyta</taxon>
        <taxon>Embryophyta</taxon>
        <taxon>Tracheophyta</taxon>
        <taxon>Spermatophyta</taxon>
        <taxon>Magnoliopsida</taxon>
        <taxon>eudicotyledons</taxon>
        <taxon>Gunneridae</taxon>
        <taxon>Pentapetalae</taxon>
        <taxon>rosids</taxon>
        <taxon>fabids</taxon>
        <taxon>Fagales</taxon>
        <taxon>Juglandaceae</taxon>
        <taxon>Juglans</taxon>
    </lineage>
</organism>
<keyword evidence="2" id="KW-0472">Membrane</keyword>
<dbReference type="Proteomes" id="UP000619265">
    <property type="component" value="Unassembled WGS sequence"/>
</dbReference>
<gene>
    <name evidence="3" type="ORF">F2P56_001335</name>
</gene>
<reference evidence="3" key="2">
    <citation type="submission" date="2020-03" db="EMBL/GenBank/DDBJ databases">
        <title>Walnut 2.0.</title>
        <authorList>
            <person name="Marrano A."/>
            <person name="Britton M."/>
            <person name="Zimin A.V."/>
            <person name="Zaini P.A."/>
            <person name="Workman R."/>
            <person name="Puiu D."/>
            <person name="Bianco L."/>
            <person name="Allen B.J."/>
            <person name="Troggio M."/>
            <person name="Leslie C.A."/>
            <person name="Timp W."/>
            <person name="Dendekar A."/>
            <person name="Salzberg S.L."/>
            <person name="Neale D.B."/>
        </authorList>
    </citation>
    <scope>NUCLEOTIDE SEQUENCE</scope>
    <source>
        <tissue evidence="3">Leaves</tissue>
    </source>
</reference>
<sequence>MEVYRNSKGGIHTPASILAMLMMIMMLLNAYCCGASVLAKSNTSFRCSSGRLDECLIEEDLELELGFLMNPYVSRILAGSDSKPPNSSNKDKPAYPEPCGKSGDPGYSECIAKQKSNNNQCVRKGTYQRCD</sequence>
<keyword evidence="2" id="KW-1133">Transmembrane helix</keyword>
<dbReference type="EMBL" id="LIHL02000001">
    <property type="protein sequence ID" value="KAF5480599.1"/>
    <property type="molecule type" value="Genomic_DNA"/>
</dbReference>
<evidence type="ECO:0000256" key="2">
    <source>
        <dbReference type="SAM" id="Phobius"/>
    </source>
</evidence>
<feature type="transmembrane region" description="Helical" evidence="2">
    <location>
        <begin position="15"/>
        <end position="39"/>
    </location>
</feature>
<dbReference type="Gramene" id="Jr01_14350_p1">
    <property type="protein sequence ID" value="cds.Jr01_14350_p1"/>
    <property type="gene ID" value="Jr01_14350"/>
</dbReference>
<feature type="region of interest" description="Disordered" evidence="1">
    <location>
        <begin position="79"/>
        <end position="102"/>
    </location>
</feature>
<evidence type="ECO:0000313" key="3">
    <source>
        <dbReference type="EMBL" id="KAF5480599.1"/>
    </source>
</evidence>
<proteinExistence type="predicted"/>
<protein>
    <recommendedName>
        <fullName evidence="5">Rapid ALkalinization Factor</fullName>
    </recommendedName>
</protein>
<evidence type="ECO:0000313" key="4">
    <source>
        <dbReference type="Proteomes" id="UP000619265"/>
    </source>
</evidence>
<dbReference type="AlphaFoldDB" id="A0A833Y8B2"/>
<comment type="caution">
    <text evidence="3">The sequence shown here is derived from an EMBL/GenBank/DDBJ whole genome shotgun (WGS) entry which is preliminary data.</text>
</comment>
<name>A0A833Y8B2_JUGRE</name>